<keyword evidence="9" id="KW-0808">Transferase</keyword>
<keyword evidence="9" id="KW-0418">Kinase</keyword>
<dbReference type="HOGENOM" id="CLU_020473_3_3_9"/>
<keyword evidence="2" id="KW-1003">Cell membrane</keyword>
<keyword evidence="5 6" id="KW-0472">Membrane</keyword>
<feature type="domain" description="Histidine kinase/HSP90-like ATPase" evidence="7">
    <location>
        <begin position="458"/>
        <end position="556"/>
    </location>
</feature>
<dbReference type="Pfam" id="PF07694">
    <property type="entry name" value="5TM-5TMR_LYT"/>
    <property type="match status" value="1"/>
</dbReference>
<evidence type="ECO:0000256" key="3">
    <source>
        <dbReference type="ARBA" id="ARBA00022692"/>
    </source>
</evidence>
<dbReference type="eggNOG" id="COG3275">
    <property type="taxonomic scope" value="Bacteria"/>
</dbReference>
<protein>
    <submittedName>
        <fullName evidence="9">Signal transduction histidine kinase, LytS</fullName>
    </submittedName>
</protein>
<evidence type="ECO:0000313" key="9">
    <source>
        <dbReference type="EMBL" id="ACB59760.1"/>
    </source>
</evidence>
<dbReference type="InterPro" id="IPR050640">
    <property type="entry name" value="Bact_2-comp_sensor_kinase"/>
</dbReference>
<dbReference type="InterPro" id="IPR036890">
    <property type="entry name" value="HATPase_C_sf"/>
</dbReference>
<evidence type="ECO:0000256" key="1">
    <source>
        <dbReference type="ARBA" id="ARBA00004651"/>
    </source>
</evidence>
<dbReference type="GO" id="GO:0005886">
    <property type="term" value="C:plasma membrane"/>
    <property type="evidence" value="ECO:0007669"/>
    <property type="project" value="UniProtKB-SubCell"/>
</dbReference>
<sequence>MLEQIPFLLSRLGMLALLAFLLSQWRISRHLFQTSSRRSHRFILLGVFVVSGILMNYAGIGLSTDETIDPLIGLAVSPEQWVIDTRLTIIVTSGLLGGPLIGGLTGVLVGFHRYYLGAFGAESAWIIAVGTGLLSGLYSRQWRRKDGYSLLQPIGIVLTAVILDIGVALMLAPDQALVLELTRQAVFPMLFTNAVGISVFIAILRTQLKIENELFVRESARSYRLLDAIRPLRKSGMTVDVARKIGSTILEETKINRVVLLGPDGILADVRTGHDTADLFQHQTILEWVETAAVYRSEDELTRQIISFHPLQVEGKKAGIVCWFPVHLFDDTMERTMEQLVDLLARELVVHQEEQLNQFPNTSIKPILSPNYLLGIVDEIHQTADPDTPVKQQLGALRQLLTTARRLDMYPLREELLTLKSYLSLEGIRRHHPLTPAAVTIDLDIETAVEEHFVFPLLVTQLVDNALRHAFPQSGPYHRIDVRAFQEETHWVLEVSDNGVGIPAEFLKRWEQDKKTQTSNLFLLRRALHRRYGEQAGCTIYSRPGGTRLKLTLPLTTDQM</sequence>
<reference evidence="9 10" key="1">
    <citation type="journal article" date="2006" name="Extremophiles">
        <title>Characterization of Exiguobacterium isolates from the Siberian permafrost. Description of Exiguobacterium sibiricum sp. nov.</title>
        <authorList>
            <person name="Rodrigues D.F."/>
            <person name="Goris J."/>
            <person name="Vishnivetskaya T."/>
            <person name="Gilichinsky D."/>
            <person name="Thomashow M.F."/>
            <person name="Tiedje J.M."/>
        </authorList>
    </citation>
    <scope>NUCLEOTIDE SEQUENCE [LARGE SCALE GENOMIC DNA]</scope>
    <source>
        <strain evidence="10">DSM 17290 / CIP 109462 / JCM 13490 / 255-15</strain>
    </source>
</reference>
<accession>B1YHX6</accession>
<feature type="transmembrane region" description="Helical" evidence="6">
    <location>
        <begin position="114"/>
        <end position="138"/>
    </location>
</feature>
<dbReference type="GO" id="GO:0000155">
    <property type="term" value="F:phosphorelay sensor kinase activity"/>
    <property type="evidence" value="ECO:0007669"/>
    <property type="project" value="InterPro"/>
</dbReference>
<dbReference type="Pfam" id="PF02518">
    <property type="entry name" value="HATPase_c"/>
    <property type="match status" value="1"/>
</dbReference>
<dbReference type="STRING" id="262543.Exig_0274"/>
<reference evidence="9 10" key="2">
    <citation type="journal article" date="2008" name="BMC Genomics">
        <title>Architecture of thermal adaptation in an Exiguobacterium sibiricum strain isolated from 3 million year old permafrost: a genome and transcriptome approach.</title>
        <authorList>
            <person name="Rodrigues D.F."/>
            <person name="Ivanova N."/>
            <person name="He Z."/>
            <person name="Huebner M."/>
            <person name="Zhou J."/>
            <person name="Tiedje J.M."/>
        </authorList>
    </citation>
    <scope>NUCLEOTIDE SEQUENCE [LARGE SCALE GENOMIC DNA]</scope>
    <source>
        <strain evidence="10">DSM 17290 / CIP 109462 / JCM 13490 / 255-15</strain>
    </source>
</reference>
<keyword evidence="3 6" id="KW-0812">Transmembrane</keyword>
<keyword evidence="10" id="KW-1185">Reference proteome</keyword>
<feature type="transmembrane region" description="Helical" evidence="6">
    <location>
        <begin position="185"/>
        <end position="204"/>
    </location>
</feature>
<evidence type="ECO:0000259" key="8">
    <source>
        <dbReference type="Pfam" id="PF07694"/>
    </source>
</evidence>
<dbReference type="AlphaFoldDB" id="B1YHX6"/>
<evidence type="ECO:0000256" key="4">
    <source>
        <dbReference type="ARBA" id="ARBA00022989"/>
    </source>
</evidence>
<proteinExistence type="predicted"/>
<name>B1YHX6_EXIS2</name>
<dbReference type="Gene3D" id="3.30.565.10">
    <property type="entry name" value="Histidine kinase-like ATPase, C-terminal domain"/>
    <property type="match status" value="1"/>
</dbReference>
<dbReference type="SUPFAM" id="SSF55874">
    <property type="entry name" value="ATPase domain of HSP90 chaperone/DNA topoisomerase II/histidine kinase"/>
    <property type="match status" value="1"/>
</dbReference>
<feature type="transmembrane region" description="Helical" evidence="6">
    <location>
        <begin position="150"/>
        <end position="173"/>
    </location>
</feature>
<evidence type="ECO:0000313" key="10">
    <source>
        <dbReference type="Proteomes" id="UP000001681"/>
    </source>
</evidence>
<dbReference type="OrthoDB" id="9797097at2"/>
<gene>
    <name evidence="9" type="ordered locus">Exig_0274</name>
</gene>
<evidence type="ECO:0000256" key="6">
    <source>
        <dbReference type="SAM" id="Phobius"/>
    </source>
</evidence>
<reference evidence="10" key="3">
    <citation type="submission" date="2008-04" db="EMBL/GenBank/DDBJ databases">
        <title>Complete sequence of chromosome of Exiguobacterium sibiricum 255-15.</title>
        <authorList>
            <consortium name="US DOE Joint Genome Institute"/>
            <person name="Copeland A."/>
            <person name="Lucas S."/>
            <person name="Lapidus A."/>
            <person name="Glavina del Rio T."/>
            <person name="Dalin E."/>
            <person name="Tice H."/>
            <person name="Bruce D."/>
            <person name="Goodwin L."/>
            <person name="Pitluck S."/>
            <person name="Kiss H."/>
            <person name="Chertkov O."/>
            <person name="Monk C."/>
            <person name="Brettin T."/>
            <person name="Detter J.C."/>
            <person name="Han C."/>
            <person name="Kuske C.R."/>
            <person name="Schmutz J."/>
            <person name="Larimer F."/>
            <person name="Land M."/>
            <person name="Hauser L."/>
            <person name="Kyrpides N."/>
            <person name="Mikhailova N."/>
            <person name="Vishnivetskaya T."/>
            <person name="Rodrigues D.F."/>
            <person name="Gilichinsky D."/>
            <person name="Tiedje J."/>
            <person name="Richardson P."/>
        </authorList>
    </citation>
    <scope>NUCLEOTIDE SEQUENCE [LARGE SCALE GENOMIC DNA]</scope>
    <source>
        <strain evidence="10">DSM 17290 / CIP 109462 / JCM 13490 / 255-15</strain>
    </source>
</reference>
<dbReference type="GO" id="GO:0071555">
    <property type="term" value="P:cell wall organization"/>
    <property type="evidence" value="ECO:0007669"/>
    <property type="project" value="InterPro"/>
</dbReference>
<dbReference type="KEGG" id="esi:Exig_0274"/>
<dbReference type="PANTHER" id="PTHR34220:SF7">
    <property type="entry name" value="SENSOR HISTIDINE KINASE YPDA"/>
    <property type="match status" value="1"/>
</dbReference>
<feature type="domain" description="Signal transduction histidine kinase 5TM receptor LytS transmembrane region" evidence="8">
    <location>
        <begin position="29"/>
        <end position="206"/>
    </location>
</feature>
<evidence type="ECO:0000259" key="7">
    <source>
        <dbReference type="Pfam" id="PF02518"/>
    </source>
</evidence>
<feature type="transmembrane region" description="Helical" evidence="6">
    <location>
        <begin position="6"/>
        <end position="22"/>
    </location>
</feature>
<evidence type="ECO:0000256" key="5">
    <source>
        <dbReference type="ARBA" id="ARBA00023136"/>
    </source>
</evidence>
<dbReference type="PANTHER" id="PTHR34220">
    <property type="entry name" value="SENSOR HISTIDINE KINASE YPDA"/>
    <property type="match status" value="1"/>
</dbReference>
<comment type="subcellular location">
    <subcellularLocation>
        <location evidence="1">Cell membrane</location>
        <topology evidence="1">Multi-pass membrane protein</topology>
    </subcellularLocation>
</comment>
<evidence type="ECO:0000256" key="2">
    <source>
        <dbReference type="ARBA" id="ARBA00022475"/>
    </source>
</evidence>
<feature type="transmembrane region" description="Helical" evidence="6">
    <location>
        <begin position="42"/>
        <end position="60"/>
    </location>
</feature>
<dbReference type="InterPro" id="IPR003594">
    <property type="entry name" value="HATPase_dom"/>
</dbReference>
<organism evidence="9 10">
    <name type="scientific">Exiguobacterium sibiricum (strain DSM 17290 / CCUG 55495 / CIP 109462 / JCM 13490 / 255-15)</name>
    <dbReference type="NCBI Taxonomy" id="262543"/>
    <lineage>
        <taxon>Bacteria</taxon>
        <taxon>Bacillati</taxon>
        <taxon>Bacillota</taxon>
        <taxon>Bacilli</taxon>
        <taxon>Bacillales</taxon>
        <taxon>Bacillales Family XII. Incertae Sedis</taxon>
        <taxon>Exiguobacterium</taxon>
    </lineage>
</organism>
<keyword evidence="4 6" id="KW-1133">Transmembrane helix</keyword>
<dbReference type="InterPro" id="IPR011620">
    <property type="entry name" value="Sig_transdc_His_kinase_LytS_TM"/>
</dbReference>
<dbReference type="RefSeq" id="WP_012369185.1">
    <property type="nucleotide sequence ID" value="NC_010556.1"/>
</dbReference>
<dbReference type="EMBL" id="CP001022">
    <property type="protein sequence ID" value="ACB59760.1"/>
    <property type="molecule type" value="Genomic_DNA"/>
</dbReference>
<dbReference type="Proteomes" id="UP000001681">
    <property type="component" value="Chromosome"/>
</dbReference>